<dbReference type="SUPFAM" id="SSF160369">
    <property type="entry name" value="Ribosomal protein L10-like"/>
    <property type="match status" value="1"/>
</dbReference>
<dbReference type="Gene3D" id="6.10.250.290">
    <property type="match status" value="1"/>
</dbReference>
<evidence type="ECO:0000256" key="3">
    <source>
        <dbReference type="ARBA" id="ARBA00023274"/>
    </source>
</evidence>
<dbReference type="CDD" id="cd05797">
    <property type="entry name" value="Ribosomal_L10"/>
    <property type="match status" value="1"/>
</dbReference>
<dbReference type="GO" id="GO:0070180">
    <property type="term" value="F:large ribosomal subunit rRNA binding"/>
    <property type="evidence" value="ECO:0007669"/>
    <property type="project" value="UniProtKB-UniRule"/>
</dbReference>
<keyword evidence="3 5" id="KW-0687">Ribonucleoprotein</keyword>
<gene>
    <name evidence="5 6" type="primary">rplJ</name>
    <name evidence="6" type="ORF">CLHOM_20000</name>
</gene>
<comment type="subunit">
    <text evidence="5">Part of the ribosomal stalk of the 50S ribosomal subunit. The N-terminus interacts with L11 and the large rRNA to form the base of the stalk. The C-terminus forms an elongated spine to which L12 dimers bind in a sequential fashion forming a multimeric L10(L12)X complex.</text>
</comment>
<protein>
    <recommendedName>
        <fullName evidence="4 5">Large ribosomal subunit protein uL10</fullName>
    </recommendedName>
</protein>
<evidence type="ECO:0000256" key="5">
    <source>
        <dbReference type="HAMAP-Rule" id="MF_00362"/>
    </source>
</evidence>
<name>A0A0L6ZAA5_9CLOT</name>
<evidence type="ECO:0000313" key="6">
    <source>
        <dbReference type="EMBL" id="KOA19911.1"/>
    </source>
</evidence>
<evidence type="ECO:0000256" key="4">
    <source>
        <dbReference type="ARBA" id="ARBA00035202"/>
    </source>
</evidence>
<dbReference type="AlphaFoldDB" id="A0A0L6ZAA5"/>
<dbReference type="NCBIfam" id="NF000955">
    <property type="entry name" value="PRK00099.1-1"/>
    <property type="match status" value="1"/>
</dbReference>
<dbReference type="GO" id="GO:0006412">
    <property type="term" value="P:translation"/>
    <property type="evidence" value="ECO:0007669"/>
    <property type="project" value="UniProtKB-UniRule"/>
</dbReference>
<keyword evidence="5" id="KW-0694">RNA-binding</keyword>
<dbReference type="HAMAP" id="MF_00362">
    <property type="entry name" value="Ribosomal_uL10"/>
    <property type="match status" value="1"/>
</dbReference>
<sequence length="169" mass="18534">MISKNRQLKEAKVQEIKEKLEKAEAVVLASYQGLNVEEDTELRKKLREAGVEYKVYKNTLVTLAAKELGIDGIVQYLEGPISIAIAYDDATAPARILNDFAKNHKKLELKAGIVQGAVYDQAKVQELATIPPKEVLIAKLLGSLKAPMSNLVYLLNAIAEKNGSAEVTE</sequence>
<evidence type="ECO:0000313" key="7">
    <source>
        <dbReference type="Proteomes" id="UP000037043"/>
    </source>
</evidence>
<dbReference type="GO" id="GO:0005840">
    <property type="term" value="C:ribosome"/>
    <property type="evidence" value="ECO:0007669"/>
    <property type="project" value="UniProtKB-KW"/>
</dbReference>
<evidence type="ECO:0000256" key="2">
    <source>
        <dbReference type="ARBA" id="ARBA00022980"/>
    </source>
</evidence>
<keyword evidence="5" id="KW-0699">rRNA-binding</keyword>
<dbReference type="InterPro" id="IPR043141">
    <property type="entry name" value="Ribosomal_uL10-like_sf"/>
</dbReference>
<keyword evidence="2 5" id="KW-0689">Ribosomal protein</keyword>
<proteinExistence type="inferred from homology"/>
<keyword evidence="7" id="KW-1185">Reference proteome</keyword>
<comment type="caution">
    <text evidence="6">The sequence shown here is derived from an EMBL/GenBank/DDBJ whole genome shotgun (WGS) entry which is preliminary data.</text>
</comment>
<dbReference type="Gene3D" id="3.30.70.1730">
    <property type="match status" value="1"/>
</dbReference>
<dbReference type="PATRIC" id="fig|1121318.3.peg.2021"/>
<dbReference type="InterPro" id="IPR001790">
    <property type="entry name" value="Ribosomal_uL10"/>
</dbReference>
<comment type="similarity">
    <text evidence="1 5">Belongs to the universal ribosomal protein uL10 family.</text>
</comment>
<dbReference type="InterPro" id="IPR022973">
    <property type="entry name" value="Ribosomal_uL10_bac"/>
</dbReference>
<dbReference type="STRING" id="36844.SAMN04488501_1326"/>
<dbReference type="EMBL" id="LHUR01000022">
    <property type="protein sequence ID" value="KOA19911.1"/>
    <property type="molecule type" value="Genomic_DNA"/>
</dbReference>
<evidence type="ECO:0000256" key="1">
    <source>
        <dbReference type="ARBA" id="ARBA00008889"/>
    </source>
</evidence>
<dbReference type="Pfam" id="PF00466">
    <property type="entry name" value="Ribosomal_L10"/>
    <property type="match status" value="1"/>
</dbReference>
<dbReference type="PANTHER" id="PTHR11560">
    <property type="entry name" value="39S RIBOSOMAL PROTEIN L10, MITOCHONDRIAL"/>
    <property type="match status" value="1"/>
</dbReference>
<dbReference type="InterPro" id="IPR047865">
    <property type="entry name" value="Ribosomal_uL10_bac_type"/>
</dbReference>
<accession>A0A0L6ZAA5</accession>
<dbReference type="Proteomes" id="UP000037043">
    <property type="component" value="Unassembled WGS sequence"/>
</dbReference>
<organism evidence="6 7">
    <name type="scientific">Clostridium homopropionicum DSM 5847</name>
    <dbReference type="NCBI Taxonomy" id="1121318"/>
    <lineage>
        <taxon>Bacteria</taxon>
        <taxon>Bacillati</taxon>
        <taxon>Bacillota</taxon>
        <taxon>Clostridia</taxon>
        <taxon>Eubacteriales</taxon>
        <taxon>Clostridiaceae</taxon>
        <taxon>Clostridium</taxon>
    </lineage>
</organism>
<dbReference type="GO" id="GO:1990904">
    <property type="term" value="C:ribonucleoprotein complex"/>
    <property type="evidence" value="ECO:0007669"/>
    <property type="project" value="UniProtKB-KW"/>
</dbReference>
<comment type="function">
    <text evidence="5">Forms part of the ribosomal stalk, playing a central role in the interaction of the ribosome with GTP-bound translation factors.</text>
</comment>
<reference evidence="7" key="1">
    <citation type="submission" date="2015-08" db="EMBL/GenBank/DDBJ databases">
        <title>Genome sequence of the strict anaerobe Clostridium homopropionicum LuHBu1 (DSM 5847T).</title>
        <authorList>
            <person name="Poehlein A."/>
            <person name="Beck M."/>
            <person name="Schiel-Bengelsdorf B."/>
            <person name="Bengelsdorf F.R."/>
            <person name="Daniel R."/>
            <person name="Duerre P."/>
        </authorList>
    </citation>
    <scope>NUCLEOTIDE SEQUENCE [LARGE SCALE GENOMIC DNA]</scope>
    <source>
        <strain evidence="7">DSM 5847</strain>
    </source>
</reference>